<feature type="domain" description="Rhodanese" evidence="2">
    <location>
        <begin position="371"/>
        <end position="459"/>
    </location>
</feature>
<dbReference type="GO" id="GO:0004792">
    <property type="term" value="F:thiosulfate-cyanide sulfurtransferase activity"/>
    <property type="evidence" value="ECO:0007669"/>
    <property type="project" value="InterPro"/>
</dbReference>
<dbReference type="PROSITE" id="PS50206">
    <property type="entry name" value="RHODANESE_3"/>
    <property type="match status" value="2"/>
</dbReference>
<dbReference type="CDD" id="cd00158">
    <property type="entry name" value="RHOD"/>
    <property type="match status" value="2"/>
</dbReference>
<accession>A0AA42BBF2</accession>
<dbReference type="GO" id="GO:0070813">
    <property type="term" value="P:hydrogen sulfide metabolic process"/>
    <property type="evidence" value="ECO:0007669"/>
    <property type="project" value="TreeGrafter"/>
</dbReference>
<dbReference type="CDD" id="cd07724">
    <property type="entry name" value="POD-like_MBL-fold"/>
    <property type="match status" value="1"/>
</dbReference>
<keyword evidence="4" id="KW-1185">Reference proteome</keyword>
<keyword evidence="1" id="KW-0479">Metal-binding</keyword>
<dbReference type="PANTHER" id="PTHR43084">
    <property type="entry name" value="PERSULFIDE DIOXYGENASE ETHE1"/>
    <property type="match status" value="1"/>
</dbReference>
<dbReference type="InterPro" id="IPR036873">
    <property type="entry name" value="Rhodanese-like_dom_sf"/>
</dbReference>
<feature type="domain" description="Rhodanese" evidence="2">
    <location>
        <begin position="264"/>
        <end position="356"/>
    </location>
</feature>
<dbReference type="InterPro" id="IPR051682">
    <property type="entry name" value="Mito_Persulfide_Diox"/>
</dbReference>
<name>A0AA42BBF2_9BACT</name>
<dbReference type="PANTHER" id="PTHR43084:SF1">
    <property type="entry name" value="PERSULFIDE DIOXYGENASE ETHE1, MITOCHONDRIAL"/>
    <property type="match status" value="1"/>
</dbReference>
<dbReference type="SUPFAM" id="SSF56281">
    <property type="entry name" value="Metallo-hydrolase/oxidoreductase"/>
    <property type="match status" value="1"/>
</dbReference>
<dbReference type="SMART" id="SM00450">
    <property type="entry name" value="RHOD"/>
    <property type="match status" value="2"/>
</dbReference>
<comment type="caution">
    <text evidence="3">The sequence shown here is derived from an EMBL/GenBank/DDBJ whole genome shotgun (WGS) entry which is preliminary data.</text>
</comment>
<dbReference type="SMART" id="SM00849">
    <property type="entry name" value="Lactamase_B"/>
    <property type="match status" value="1"/>
</dbReference>
<dbReference type="InterPro" id="IPR001763">
    <property type="entry name" value="Rhodanese-like_dom"/>
</dbReference>
<dbReference type="GO" id="GO:0050313">
    <property type="term" value="F:sulfur dioxygenase activity"/>
    <property type="evidence" value="ECO:0007669"/>
    <property type="project" value="InterPro"/>
</dbReference>
<dbReference type="Pfam" id="PF00753">
    <property type="entry name" value="Lactamase_B"/>
    <property type="match status" value="1"/>
</dbReference>
<dbReference type="InterPro" id="IPR001279">
    <property type="entry name" value="Metallo-B-lactamas"/>
</dbReference>
<organism evidence="3 4">
    <name type="scientific">Thermalbibacter longus</name>
    <dbReference type="NCBI Taxonomy" id="2951981"/>
    <lineage>
        <taxon>Bacteria</taxon>
        <taxon>Pseudomonadati</taxon>
        <taxon>Thermomicrobiota</taxon>
        <taxon>Thermomicrobia</taxon>
        <taxon>Thermomicrobiales</taxon>
        <taxon>Thermomicrobiaceae</taxon>
        <taxon>Thermalbibacter</taxon>
    </lineage>
</organism>
<dbReference type="GO" id="GO:0006749">
    <property type="term" value="P:glutathione metabolic process"/>
    <property type="evidence" value="ECO:0007669"/>
    <property type="project" value="InterPro"/>
</dbReference>
<dbReference type="Proteomes" id="UP001165306">
    <property type="component" value="Unassembled WGS sequence"/>
</dbReference>
<dbReference type="SUPFAM" id="SSF52821">
    <property type="entry name" value="Rhodanese/Cell cycle control phosphatase"/>
    <property type="match status" value="2"/>
</dbReference>
<proteinExistence type="predicted"/>
<dbReference type="InterPro" id="IPR001307">
    <property type="entry name" value="Thiosulphate_STrfase_CS"/>
</dbReference>
<evidence type="ECO:0000313" key="4">
    <source>
        <dbReference type="Proteomes" id="UP001165306"/>
    </source>
</evidence>
<evidence type="ECO:0000256" key="1">
    <source>
        <dbReference type="ARBA" id="ARBA00022723"/>
    </source>
</evidence>
<sequence length="465" mass="50368">MFFQQILRDDIGCAAYLVGSTQAGEAAVVDPRLDMVDEILDLADREGLRIRYIIETHNHADHVSGHHLLAERTGAAIAIHELARAAYPHLPLTDGDELALGEVVLRVIHTPGHRPEHIVIAVIDRSRGPDPWILLTGDSLFIGDVARPDLAIDGREGASTLYESLHQRLLSLPEGTLVYPGHVSGSLCGRVDNRMTGTTLGFERRYNPALNILDRESFIRHMTEGLPERPPNMARIVELNRGAEPPRIPEARPLSPEAVRDVIDQGGATVLDVRSPAEFAAGHIPGAVSVPLRGGQFQNRVGLVVAAEVPLILVTASDAEAEQAVQALAVIGYDRVAGYLAGGMDAWEKQGYAYVSLPVLTVRELWERMSREPSLQVLDVREESEWAAGHIAGAVHLPFYQLARDNPPIEPGRPVAVICGSGTRSAIAASLLQARGWERLFNVSGGMTAWRAAGLPVTPEPALAR</sequence>
<dbReference type="GO" id="GO:0046872">
    <property type="term" value="F:metal ion binding"/>
    <property type="evidence" value="ECO:0007669"/>
    <property type="project" value="UniProtKB-KW"/>
</dbReference>
<dbReference type="Gene3D" id="3.40.250.10">
    <property type="entry name" value="Rhodanese-like domain"/>
    <property type="match status" value="2"/>
</dbReference>
<dbReference type="AlphaFoldDB" id="A0AA42BBF2"/>
<dbReference type="EMBL" id="JAMSLR010000007">
    <property type="protein sequence ID" value="MCM8749700.1"/>
    <property type="molecule type" value="Genomic_DNA"/>
</dbReference>
<reference evidence="3" key="1">
    <citation type="submission" date="2022-06" db="EMBL/GenBank/DDBJ databases">
        <title>CFH 74404 Thermomicrobiaceae sp.</title>
        <authorList>
            <person name="Ming H."/>
            <person name="Li W.-J."/>
            <person name="Zhao Z."/>
        </authorList>
    </citation>
    <scope>NUCLEOTIDE SEQUENCE</scope>
    <source>
        <strain evidence="3">CFH 74404</strain>
    </source>
</reference>
<dbReference type="InterPro" id="IPR036866">
    <property type="entry name" value="RibonucZ/Hydroxyglut_hydro"/>
</dbReference>
<dbReference type="RefSeq" id="WP_284057483.1">
    <property type="nucleotide sequence ID" value="NZ_JAMSLR010000007.1"/>
</dbReference>
<protein>
    <submittedName>
        <fullName evidence="3">MBL fold metallo-hydrolase</fullName>
    </submittedName>
</protein>
<evidence type="ECO:0000259" key="2">
    <source>
        <dbReference type="PROSITE" id="PS50206"/>
    </source>
</evidence>
<gene>
    <name evidence="3" type="ORF">NET02_11110</name>
</gene>
<evidence type="ECO:0000313" key="3">
    <source>
        <dbReference type="EMBL" id="MCM8749700.1"/>
    </source>
</evidence>
<dbReference type="InterPro" id="IPR044528">
    <property type="entry name" value="POD-like_MBL-fold"/>
</dbReference>
<dbReference type="Pfam" id="PF00581">
    <property type="entry name" value="Rhodanese"/>
    <property type="match status" value="2"/>
</dbReference>
<dbReference type="Gene3D" id="3.60.15.10">
    <property type="entry name" value="Ribonuclease Z/Hydroxyacylglutathione hydrolase-like"/>
    <property type="match status" value="1"/>
</dbReference>
<dbReference type="PROSITE" id="PS00380">
    <property type="entry name" value="RHODANESE_1"/>
    <property type="match status" value="1"/>
</dbReference>